<dbReference type="InterPro" id="IPR018501">
    <property type="entry name" value="DDT_dom"/>
</dbReference>
<dbReference type="FunFam" id="3.30.40.10:FF:000199">
    <property type="entry name" value="Bromodomain adjacent to zinc finger domain 2B"/>
    <property type="match status" value="1"/>
</dbReference>
<evidence type="ECO:0000256" key="4">
    <source>
        <dbReference type="ARBA" id="ARBA00022771"/>
    </source>
</evidence>
<dbReference type="SMART" id="SM00571">
    <property type="entry name" value="DDT"/>
    <property type="match status" value="1"/>
</dbReference>
<dbReference type="InterPro" id="IPR037374">
    <property type="entry name" value="BAZ2A/B_Bromo"/>
</dbReference>
<evidence type="ECO:0000259" key="18">
    <source>
        <dbReference type="PROSITE" id="PS50982"/>
    </source>
</evidence>
<dbReference type="Ensembl" id="ENSELUT00000044593.2">
    <property type="protein sequence ID" value="ENSELUP00000052749.2"/>
    <property type="gene ID" value="ENSELUG00000015700.3"/>
</dbReference>
<feature type="region of interest" description="Disordered" evidence="14">
    <location>
        <begin position="246"/>
        <end position="425"/>
    </location>
</feature>
<dbReference type="InterPro" id="IPR018359">
    <property type="entry name" value="Bromodomain_CS"/>
</dbReference>
<dbReference type="Proteomes" id="UP000265140">
    <property type="component" value="Chromosome 12"/>
</dbReference>
<dbReference type="Bgee" id="ENSELUG00000015700">
    <property type="expression patterns" value="Expressed in camera-type eye and 14 other cell types or tissues"/>
</dbReference>
<keyword evidence="9" id="KW-0804">Transcription</keyword>
<dbReference type="Pfam" id="PF15612">
    <property type="entry name" value="WHIM1"/>
    <property type="match status" value="1"/>
</dbReference>
<proteinExistence type="inferred from homology"/>
<dbReference type="InterPro" id="IPR019787">
    <property type="entry name" value="Znf_PHD-finger"/>
</dbReference>
<reference evidence="19" key="4">
    <citation type="submission" date="2025-09" db="UniProtKB">
        <authorList>
            <consortium name="Ensembl"/>
        </authorList>
    </citation>
    <scope>IDENTIFICATION</scope>
</reference>
<dbReference type="PROSITE" id="PS50014">
    <property type="entry name" value="BROMODOMAIN_2"/>
    <property type="match status" value="1"/>
</dbReference>
<dbReference type="GO" id="GO:0003677">
    <property type="term" value="F:DNA binding"/>
    <property type="evidence" value="ECO:0007669"/>
    <property type="project" value="InterPro"/>
</dbReference>
<feature type="compositionally biased region" description="Pro residues" evidence="14">
    <location>
        <begin position="396"/>
        <end position="405"/>
    </location>
</feature>
<feature type="compositionally biased region" description="Polar residues" evidence="14">
    <location>
        <begin position="443"/>
        <end position="457"/>
    </location>
</feature>
<evidence type="ECO:0000256" key="2">
    <source>
        <dbReference type="ARBA" id="ARBA00007444"/>
    </source>
</evidence>
<evidence type="ECO:0000313" key="19">
    <source>
        <dbReference type="Ensembl" id="ENSELUP00000052749.2"/>
    </source>
</evidence>
<dbReference type="Pfam" id="PF15613">
    <property type="entry name" value="WSD"/>
    <property type="match status" value="1"/>
</dbReference>
<dbReference type="GeneTree" id="ENSGT00940000159490"/>
<dbReference type="PANTHER" id="PTHR45915">
    <property type="entry name" value="TRANSCRIPTION INTERMEDIARY FACTOR"/>
    <property type="match status" value="1"/>
</dbReference>
<gene>
    <name evidence="19" type="primary">BAZ2A</name>
</gene>
<dbReference type="InterPro" id="IPR001739">
    <property type="entry name" value="Methyl_CpG_DNA-bd"/>
</dbReference>
<dbReference type="PRINTS" id="PR00503">
    <property type="entry name" value="BROMODOMAIN"/>
</dbReference>
<keyword evidence="7 13" id="KW-0175">Coiled coil</keyword>
<feature type="domain" description="MBD" evidence="18">
    <location>
        <begin position="525"/>
        <end position="596"/>
    </location>
</feature>
<keyword evidence="6" id="KW-0805">Transcription regulation</keyword>
<evidence type="ECO:0000259" key="16">
    <source>
        <dbReference type="PROSITE" id="PS50016"/>
    </source>
</evidence>
<evidence type="ECO:0000256" key="5">
    <source>
        <dbReference type="ARBA" id="ARBA00022833"/>
    </source>
</evidence>
<dbReference type="InterPro" id="IPR028941">
    <property type="entry name" value="WHIM2_dom"/>
</dbReference>
<dbReference type="InterPro" id="IPR016177">
    <property type="entry name" value="DNA-bd_dom_sf"/>
</dbReference>
<evidence type="ECO:0000256" key="1">
    <source>
        <dbReference type="ARBA" id="ARBA00004123"/>
    </source>
</evidence>
<feature type="compositionally biased region" description="Pro residues" evidence="14">
    <location>
        <begin position="353"/>
        <end position="365"/>
    </location>
</feature>
<sequence length="1654" mass="183406">FQMEANNHFNYGTHSSVAANSGLKLSSGDSLYTNGSSMSFPQQGKNLNGEMNVNGITTVIGPSVPGPHPPTASYPHMSNHHQGSMGYDYLWGAQPQYSPAMGSSPGHGMHQKQPSPAVMQQQNQHHFQGHGQYQLNGGMPGSHQPPVAAPPNVTLTGGQYWNRANPGQQQSGAAMALGYNSHGVYGAYQSQVHPGIVPSQQHLHQQQPQQPPQPPAHQQTPEAFKDVDIGFNGLERASVAQQLLKSDSYPHKPPGPPMGSAGDYFQCSEPPMAPHHEMTSLARESVLPTPPHSIPSPPPAVSAPPSVVSTPPRVSATPAGSKPLMGASGPPVVSSSVTSTPPGNSASPMSSAPSPPVVGPPPRLSSPPLMVQGLRPSVTASTSPSMASPASVSAPPSKPLVPPLPDTSSKSPAASVPHPGSAPTSVSVACQITPVTSAPPAMISNTTMGSAPTHSMSTPMSALQYMVQGTRPPPLTSSPPALSGVPKEQFWTPSISEAAPPRTISGSPPAVSAPSVAASAACTAVTRAPPLSIDLCLSWKREIRVKKSEDRLKGETWYYSPCGRRMKQFPEVIKYLNRHQDTAVTREHFSFSPRMPVGDFYEERDTAEGVRWCLLANEEVPSIIMAITGRRGRPPNPDKEKPRPRVRRTKGSPVRKPGRPPKPKMVDLLSKVDARILKRLEAKEALTEEDKEKLVKIKKKMKRKVQSKAKALAKAQAEAEAVAQAALVAKKQAERRAQAQRRLEERKRQQMIMEELKKPTEDMCLTDHRPLPELSRIPGVVLSGVAFSHCLAVVEFLHSYGKVLGLHIPQDVPSLSTLQEGLLGLGDSQGEVQDLLIKLVEAALHDPGLPSYYQSVKILGEKLADVELTRSTVSEGLRIFLESHGFDMEVCNVLRTKTFHALSPDTKAAILAFLVEELNGSNIVISEIDNTLENMATYRKNKWIIEGKLRRLKAALARRTGRSEDELCLEERRRSSRVADEDNLSMEEGGPMERGSRRRTPKEDPTNASVPELERQIDKLTKRQVFFRKKLLQSSHSLRAVSLGQDRFRRRYWVLPHLGGVLVEGPEEILGECLFTVNRAPPRPFMGNKTMRTFSVQDVLYSSVKQTLSRLQSVPAPSDQPAHVTPTTTPAKPVRRRRRGSRGSSPARRIGGRGAAAKRRGRPPTTLFQEIEQQYFTQLVVKPIPASMVRGWWWIKEPDELTATLQALHPRGIREKVLHKHLAKHMEYLAEVCTRPINDPIFQVMVKEGETLLESIQQPWQVQERALETDVSALCWVEDLEQRVIAADLHLKPYTVPEADSTRDDLQYYEHDADPRDDWIVRTKKEWSDLPRVATHPLDLAVLRLANLERNIDRRYLKEPLWNLAEVVRLAPLTLEESQMGQMDVISLESEITPRLRTWRQALDRCRSAPQLCLCLLQLEKAIAWERSVVKVTCQVCRKGDNDEYLLLCDGCDRGCHMYCLRPKVTQVPEGDWFCPTCSQRSYKQRTRVKKRRYEDDSSDEETAPCRRSGTRHPGPASSSSSRYSGDWGGGTGFSPAKRRRMTTRNQPDLTYCEIILMEMESHPDAWPFLEPVNPRMVPGYRRIIKNPMDFLTMRERLLQGGYCSCEEFAADAHLVFNNCEQFNEDTSEVGMAGHSMKRFFENRWAEFYESKDK</sequence>
<dbReference type="PROSITE" id="PS00633">
    <property type="entry name" value="BROMODOMAIN_1"/>
    <property type="match status" value="1"/>
</dbReference>
<dbReference type="Pfam" id="PF02791">
    <property type="entry name" value="DDT"/>
    <property type="match status" value="1"/>
</dbReference>
<dbReference type="GO" id="GO:0008270">
    <property type="term" value="F:zinc ion binding"/>
    <property type="evidence" value="ECO:0007669"/>
    <property type="project" value="UniProtKB-KW"/>
</dbReference>
<comment type="subcellular location">
    <subcellularLocation>
        <location evidence="1">Nucleus</location>
    </subcellularLocation>
</comment>
<evidence type="ECO:0000256" key="14">
    <source>
        <dbReference type="SAM" id="MobiDB-lite"/>
    </source>
</evidence>
<evidence type="ECO:0000259" key="15">
    <source>
        <dbReference type="PROSITE" id="PS50014"/>
    </source>
</evidence>
<feature type="region of interest" description="Disordered" evidence="14">
    <location>
        <begin position="627"/>
        <end position="664"/>
    </location>
</feature>
<feature type="region of interest" description="Disordered" evidence="14">
    <location>
        <begin position="1111"/>
        <end position="1163"/>
    </location>
</feature>
<dbReference type="SUPFAM" id="SSF47370">
    <property type="entry name" value="Bromodomain"/>
    <property type="match status" value="1"/>
</dbReference>
<evidence type="ECO:0000256" key="11">
    <source>
        <dbReference type="PROSITE-ProRule" id="PRU00035"/>
    </source>
</evidence>
<dbReference type="InterPro" id="IPR001965">
    <property type="entry name" value="Znf_PHD"/>
</dbReference>
<dbReference type="SMART" id="SM00391">
    <property type="entry name" value="MBD"/>
    <property type="match status" value="1"/>
</dbReference>
<dbReference type="SMART" id="SM00297">
    <property type="entry name" value="BROMO"/>
    <property type="match status" value="1"/>
</dbReference>
<keyword evidence="3" id="KW-0479">Metal-binding</keyword>
<dbReference type="InterPro" id="IPR013083">
    <property type="entry name" value="Znf_RING/FYVE/PHD"/>
</dbReference>
<feature type="compositionally biased region" description="Low complexity" evidence="14">
    <location>
        <begin position="366"/>
        <end position="395"/>
    </location>
</feature>
<feature type="domain" description="Bromo" evidence="15">
    <location>
        <begin position="1561"/>
        <end position="1631"/>
    </location>
</feature>
<feature type="region of interest" description="Disordered" evidence="14">
    <location>
        <begin position="1489"/>
        <end position="1541"/>
    </location>
</feature>
<dbReference type="Pfam" id="PF00628">
    <property type="entry name" value="PHD"/>
    <property type="match status" value="1"/>
</dbReference>
<dbReference type="InterPro" id="IPR036427">
    <property type="entry name" value="Bromodomain-like_sf"/>
</dbReference>
<dbReference type="PROSITE" id="PS50016">
    <property type="entry name" value="ZF_PHD_2"/>
    <property type="match status" value="1"/>
</dbReference>
<dbReference type="Pfam" id="PF00439">
    <property type="entry name" value="Bromodomain"/>
    <property type="match status" value="1"/>
</dbReference>
<keyword evidence="8 11" id="KW-0103">Bromodomain</keyword>
<organism evidence="19 20">
    <name type="scientific">Esox lucius</name>
    <name type="common">Northern pike</name>
    <dbReference type="NCBI Taxonomy" id="8010"/>
    <lineage>
        <taxon>Eukaryota</taxon>
        <taxon>Metazoa</taxon>
        <taxon>Chordata</taxon>
        <taxon>Craniata</taxon>
        <taxon>Vertebrata</taxon>
        <taxon>Euteleostomi</taxon>
        <taxon>Actinopterygii</taxon>
        <taxon>Neopterygii</taxon>
        <taxon>Teleostei</taxon>
        <taxon>Protacanthopterygii</taxon>
        <taxon>Esociformes</taxon>
        <taxon>Esocidae</taxon>
        <taxon>Esox</taxon>
    </lineage>
</organism>
<dbReference type="InterPro" id="IPR001487">
    <property type="entry name" value="Bromodomain"/>
</dbReference>
<feature type="compositionally biased region" description="Low complexity" evidence="14">
    <location>
        <begin position="303"/>
        <end position="318"/>
    </location>
</feature>
<evidence type="ECO:0000256" key="8">
    <source>
        <dbReference type="ARBA" id="ARBA00023117"/>
    </source>
</evidence>
<evidence type="ECO:0000256" key="7">
    <source>
        <dbReference type="ARBA" id="ARBA00023054"/>
    </source>
</evidence>
<dbReference type="InterPro" id="IPR028942">
    <property type="entry name" value="WHIM1_dom"/>
</dbReference>
<dbReference type="CDD" id="cd15629">
    <property type="entry name" value="PHD_BAZ2A"/>
    <property type="match status" value="1"/>
</dbReference>
<dbReference type="PANTHER" id="PTHR45915:SF5">
    <property type="entry name" value="BROMODOMAIN ADJACENT TO ZINC FINGER DOMAIN PROTEIN 2A"/>
    <property type="match status" value="1"/>
</dbReference>
<comment type="similarity">
    <text evidence="2">Belongs to the WAL family.</text>
</comment>
<evidence type="ECO:0000256" key="10">
    <source>
        <dbReference type="ARBA" id="ARBA00023242"/>
    </source>
</evidence>
<dbReference type="PROSITE" id="PS50982">
    <property type="entry name" value="MBD"/>
    <property type="match status" value="1"/>
</dbReference>
<dbReference type="SMART" id="SM00249">
    <property type="entry name" value="PHD"/>
    <property type="match status" value="1"/>
</dbReference>
<dbReference type="GO" id="GO:0033553">
    <property type="term" value="C:rDNA heterochromatin"/>
    <property type="evidence" value="ECO:0007669"/>
    <property type="project" value="TreeGrafter"/>
</dbReference>
<dbReference type="SUPFAM" id="SSF54171">
    <property type="entry name" value="DNA-binding domain"/>
    <property type="match status" value="1"/>
</dbReference>
<dbReference type="SUPFAM" id="SSF57903">
    <property type="entry name" value="FYVE/PHD zinc finger"/>
    <property type="match status" value="1"/>
</dbReference>
<evidence type="ECO:0000256" key="13">
    <source>
        <dbReference type="SAM" id="Coils"/>
    </source>
</evidence>
<feature type="coiled-coil region" evidence="13">
    <location>
        <begin position="677"/>
        <end position="750"/>
    </location>
</feature>
<dbReference type="Gene3D" id="3.30.40.10">
    <property type="entry name" value="Zinc/RING finger domain, C3HC4 (zinc finger)"/>
    <property type="match status" value="1"/>
</dbReference>
<evidence type="ECO:0000256" key="3">
    <source>
        <dbReference type="ARBA" id="ARBA00022723"/>
    </source>
</evidence>
<feature type="domain" description="PHD-type" evidence="16">
    <location>
        <begin position="1431"/>
        <end position="1481"/>
    </location>
</feature>
<dbReference type="CDD" id="cd01397">
    <property type="entry name" value="HAT_MBD"/>
    <property type="match status" value="1"/>
</dbReference>
<reference evidence="19" key="3">
    <citation type="submission" date="2025-08" db="UniProtKB">
        <authorList>
            <consortium name="Ensembl"/>
        </authorList>
    </citation>
    <scope>IDENTIFICATION</scope>
</reference>
<dbReference type="Gene3D" id="1.20.920.10">
    <property type="entry name" value="Bromodomain-like"/>
    <property type="match status" value="1"/>
</dbReference>
<protein>
    <recommendedName>
        <fullName evidence="21">Bromodomain adjacent to zinc finger domain, 2A</fullName>
    </recommendedName>
</protein>
<accession>A0A6Q2XFK4</accession>
<evidence type="ECO:0000256" key="9">
    <source>
        <dbReference type="ARBA" id="ARBA00023163"/>
    </source>
</evidence>
<reference evidence="19" key="2">
    <citation type="submission" date="2020-02" db="EMBL/GenBank/DDBJ databases">
        <title>Esox lucius (northern pike) genome, fEsoLuc1, primary haplotype.</title>
        <authorList>
            <person name="Myers G."/>
            <person name="Karagic N."/>
            <person name="Meyer A."/>
            <person name="Pippel M."/>
            <person name="Reichard M."/>
            <person name="Winkler S."/>
            <person name="Tracey A."/>
            <person name="Sims Y."/>
            <person name="Howe K."/>
            <person name="Rhie A."/>
            <person name="Formenti G."/>
            <person name="Durbin R."/>
            <person name="Fedrigo O."/>
            <person name="Jarvis E.D."/>
        </authorList>
    </citation>
    <scope>NUCLEOTIDE SEQUENCE [LARGE SCALE GENOMIC DNA]</scope>
</reference>
<dbReference type="PROSITE" id="PS50827">
    <property type="entry name" value="DDT"/>
    <property type="match status" value="1"/>
</dbReference>
<dbReference type="GO" id="GO:0005634">
    <property type="term" value="C:nucleus"/>
    <property type="evidence" value="ECO:0007669"/>
    <property type="project" value="UniProtKB-SubCell"/>
</dbReference>
<dbReference type="CDD" id="cd05503">
    <property type="entry name" value="Bromo_BAZ2A_B_like"/>
    <property type="match status" value="1"/>
</dbReference>
<feature type="region of interest" description="Disordered" evidence="14">
    <location>
        <begin position="200"/>
        <end position="220"/>
    </location>
</feature>
<feature type="compositionally biased region" description="Low complexity" evidence="14">
    <location>
        <begin position="328"/>
        <end position="352"/>
    </location>
</feature>
<dbReference type="Gene3D" id="3.30.890.10">
    <property type="entry name" value="Methyl-cpg-binding Protein 2, Chain A"/>
    <property type="match status" value="1"/>
</dbReference>
<feature type="region of interest" description="Disordered" evidence="14">
    <location>
        <begin position="978"/>
        <end position="1013"/>
    </location>
</feature>
<dbReference type="Pfam" id="PF01429">
    <property type="entry name" value="MBD"/>
    <property type="match status" value="1"/>
</dbReference>
<name>A0A6Q2XFK4_ESOLU</name>
<keyword evidence="10" id="KW-0539">Nucleus</keyword>
<feature type="domain" description="DDT" evidence="17">
    <location>
        <begin position="784"/>
        <end position="849"/>
    </location>
</feature>
<reference evidence="20" key="1">
    <citation type="journal article" date="2014" name="PLoS ONE">
        <title>The genome and linkage map of the northern pike (Esox lucius): conserved synteny revealed between the salmonid sister group and the Neoteleostei.</title>
        <authorList>
            <person name="Rondeau E.B."/>
            <person name="Minkley D.R."/>
            <person name="Leong J.S."/>
            <person name="Messmer A.M."/>
            <person name="Jantzen J.R."/>
            <person name="von Schalburg K.R."/>
            <person name="Lemon C."/>
            <person name="Bird N.H."/>
            <person name="Koop B.F."/>
        </authorList>
    </citation>
    <scope>NUCLEOTIDE SEQUENCE</scope>
</reference>
<feature type="compositionally biased region" description="Pro residues" evidence="14">
    <location>
        <begin position="288"/>
        <end position="302"/>
    </location>
</feature>
<evidence type="ECO:0000256" key="6">
    <source>
        <dbReference type="ARBA" id="ARBA00023015"/>
    </source>
</evidence>
<evidence type="ECO:0000256" key="12">
    <source>
        <dbReference type="PROSITE-ProRule" id="PRU00146"/>
    </source>
</evidence>
<evidence type="ECO:0000259" key="17">
    <source>
        <dbReference type="PROSITE" id="PS50827"/>
    </source>
</evidence>
<keyword evidence="4 12" id="KW-0863">Zinc-finger</keyword>
<keyword evidence="20" id="KW-1185">Reference proteome</keyword>
<evidence type="ECO:0000313" key="20">
    <source>
        <dbReference type="Proteomes" id="UP000265140"/>
    </source>
</evidence>
<dbReference type="InterPro" id="IPR028940">
    <property type="entry name" value="PHD_BAZ2A"/>
</dbReference>
<dbReference type="InterPro" id="IPR011011">
    <property type="entry name" value="Znf_FYVE_PHD"/>
</dbReference>
<keyword evidence="5" id="KW-0862">Zinc</keyword>
<feature type="compositionally biased region" description="Low complexity" evidence="14">
    <location>
        <begin position="1515"/>
        <end position="1526"/>
    </location>
</feature>
<feature type="region of interest" description="Disordered" evidence="14">
    <location>
        <begin position="438"/>
        <end position="457"/>
    </location>
</feature>
<evidence type="ECO:0008006" key="21">
    <source>
        <dbReference type="Google" id="ProtNLM"/>
    </source>
</evidence>